<feature type="region of interest" description="Disordered" evidence="1">
    <location>
        <begin position="1"/>
        <end position="31"/>
    </location>
</feature>
<reference evidence="3" key="1">
    <citation type="journal article" date="2023" name="Commun. Biol.">
        <title>Genome analysis of Parmales, the sister group of diatoms, reveals the evolutionary specialization of diatoms from phago-mixotrophs to photoautotrophs.</title>
        <authorList>
            <person name="Ban H."/>
            <person name="Sato S."/>
            <person name="Yoshikawa S."/>
            <person name="Yamada K."/>
            <person name="Nakamura Y."/>
            <person name="Ichinomiya M."/>
            <person name="Sato N."/>
            <person name="Blanc-Mathieu R."/>
            <person name="Endo H."/>
            <person name="Kuwata A."/>
            <person name="Ogata H."/>
        </authorList>
    </citation>
    <scope>NUCLEOTIDE SEQUENCE [LARGE SCALE GENOMIC DNA]</scope>
    <source>
        <strain evidence="3">NIES 3700</strain>
    </source>
</reference>
<organism evidence="2 3">
    <name type="scientific">Triparma laevis f. longispina</name>
    <dbReference type="NCBI Taxonomy" id="1714387"/>
    <lineage>
        <taxon>Eukaryota</taxon>
        <taxon>Sar</taxon>
        <taxon>Stramenopiles</taxon>
        <taxon>Ochrophyta</taxon>
        <taxon>Bolidophyceae</taxon>
        <taxon>Parmales</taxon>
        <taxon>Triparmaceae</taxon>
        <taxon>Triparma</taxon>
    </lineage>
</organism>
<evidence type="ECO:0000256" key="1">
    <source>
        <dbReference type="SAM" id="MobiDB-lite"/>
    </source>
</evidence>
<dbReference type="AlphaFoldDB" id="A0A9W7KY83"/>
<keyword evidence="3" id="KW-1185">Reference proteome</keyword>
<evidence type="ECO:0000313" key="2">
    <source>
        <dbReference type="EMBL" id="GMI16218.1"/>
    </source>
</evidence>
<dbReference type="Proteomes" id="UP001165122">
    <property type="component" value="Unassembled WGS sequence"/>
</dbReference>
<gene>
    <name evidence="2" type="ORF">TrLO_g12961</name>
</gene>
<dbReference type="EMBL" id="BRXW01000246">
    <property type="protein sequence ID" value="GMI16218.1"/>
    <property type="molecule type" value="Genomic_DNA"/>
</dbReference>
<comment type="caution">
    <text evidence="2">The sequence shown here is derived from an EMBL/GenBank/DDBJ whole genome shotgun (WGS) entry which is preliminary data.</text>
</comment>
<evidence type="ECO:0000313" key="3">
    <source>
        <dbReference type="Proteomes" id="UP001165122"/>
    </source>
</evidence>
<protein>
    <submittedName>
        <fullName evidence="2">Uncharacterized protein</fullName>
    </submittedName>
</protein>
<sequence length="106" mass="12105">MYSSQTPSKPAAAGGGGRRFTRPERPAEPKPIAGFDVENWFSTFGKRGFWPTSLKNLMQLAKNDGFNEYFRNQFNGNEQAYLRWREPFDKLKIVLREEGGGVSLEQ</sequence>
<name>A0A9W7KY83_9STRA</name>
<accession>A0A9W7KY83</accession>
<proteinExistence type="predicted"/>